<organism evidence="2 3">
    <name type="scientific">Candidatus Merdicola faecigallinarum</name>
    <dbReference type="NCBI Taxonomy" id="2840862"/>
    <lineage>
        <taxon>Bacteria</taxon>
        <taxon>Bacillati</taxon>
        <taxon>Bacillota</taxon>
        <taxon>Clostridia</taxon>
        <taxon>Candidatus Merdicola</taxon>
    </lineage>
</organism>
<feature type="transmembrane region" description="Helical" evidence="1">
    <location>
        <begin position="100"/>
        <end position="119"/>
    </location>
</feature>
<evidence type="ECO:0000256" key="1">
    <source>
        <dbReference type="SAM" id="Phobius"/>
    </source>
</evidence>
<proteinExistence type="predicted"/>
<keyword evidence="1" id="KW-1133">Transmembrane helix</keyword>
<feature type="transmembrane region" description="Helical" evidence="1">
    <location>
        <begin position="46"/>
        <end position="63"/>
    </location>
</feature>
<protein>
    <submittedName>
        <fullName evidence="2">Phage holin family protein</fullName>
    </submittedName>
</protein>
<reference evidence="2" key="1">
    <citation type="submission" date="2020-10" db="EMBL/GenBank/DDBJ databases">
        <authorList>
            <person name="Gilroy R."/>
        </authorList>
    </citation>
    <scope>NUCLEOTIDE SEQUENCE</scope>
    <source>
        <strain evidence="2">CHK195-15760</strain>
    </source>
</reference>
<dbReference type="InterPro" id="IPR007165">
    <property type="entry name" value="Phage_holin_4_2"/>
</dbReference>
<dbReference type="PANTHER" id="PTHR37309">
    <property type="entry name" value="SLR0284 PROTEIN"/>
    <property type="match status" value="1"/>
</dbReference>
<reference evidence="2" key="2">
    <citation type="journal article" date="2021" name="PeerJ">
        <title>Extensive microbial diversity within the chicken gut microbiome revealed by metagenomics and culture.</title>
        <authorList>
            <person name="Gilroy R."/>
            <person name="Ravi A."/>
            <person name="Getino M."/>
            <person name="Pursley I."/>
            <person name="Horton D.L."/>
            <person name="Alikhan N.F."/>
            <person name="Baker D."/>
            <person name="Gharbi K."/>
            <person name="Hall N."/>
            <person name="Watson M."/>
            <person name="Adriaenssens E.M."/>
            <person name="Foster-Nyarko E."/>
            <person name="Jarju S."/>
            <person name="Secka A."/>
            <person name="Antonio M."/>
            <person name="Oren A."/>
            <person name="Chaudhuri R.R."/>
            <person name="La Ragione R."/>
            <person name="Hildebrand F."/>
            <person name="Pallen M.J."/>
        </authorList>
    </citation>
    <scope>NUCLEOTIDE SEQUENCE</scope>
    <source>
        <strain evidence="2">CHK195-15760</strain>
    </source>
</reference>
<name>A0A9D1M0M0_9FIRM</name>
<dbReference type="AlphaFoldDB" id="A0A9D1M0M0"/>
<dbReference type="Pfam" id="PF04020">
    <property type="entry name" value="Phage_holin_4_2"/>
    <property type="match status" value="1"/>
</dbReference>
<feature type="transmembrane region" description="Helical" evidence="1">
    <location>
        <begin position="75"/>
        <end position="94"/>
    </location>
</feature>
<dbReference type="Proteomes" id="UP000824093">
    <property type="component" value="Unassembled WGS sequence"/>
</dbReference>
<evidence type="ECO:0000313" key="3">
    <source>
        <dbReference type="Proteomes" id="UP000824093"/>
    </source>
</evidence>
<gene>
    <name evidence="2" type="ORF">IAB70_02400</name>
</gene>
<comment type="caution">
    <text evidence="2">The sequence shown here is derived from an EMBL/GenBank/DDBJ whole genome shotgun (WGS) entry which is preliminary data.</text>
</comment>
<accession>A0A9D1M0M0</accession>
<evidence type="ECO:0000313" key="2">
    <source>
        <dbReference type="EMBL" id="HIU51465.1"/>
    </source>
</evidence>
<keyword evidence="1" id="KW-0812">Transmembrane</keyword>
<keyword evidence="1" id="KW-0472">Membrane</keyword>
<dbReference type="PANTHER" id="PTHR37309:SF1">
    <property type="entry name" value="SLR0284 PROTEIN"/>
    <property type="match status" value="1"/>
</dbReference>
<dbReference type="EMBL" id="DVNH01000018">
    <property type="protein sequence ID" value="HIU51465.1"/>
    <property type="molecule type" value="Genomic_DNA"/>
</dbReference>
<sequence>MSDGQLNVQEKNGSSTLGQIVWRLVTSAVVLAITAFFTPGFSINNIWTLAIAAIVLTAMDYLITKFTGLHASSFGRGFVGFVLAVATLYITQFFVAGYTISWVAAIVGALIYGVVDYFIPGNQSV</sequence>
<feature type="transmembrane region" description="Helical" evidence="1">
    <location>
        <begin position="20"/>
        <end position="40"/>
    </location>
</feature>